<dbReference type="InterPro" id="IPR001279">
    <property type="entry name" value="Metallo-B-lactamas"/>
</dbReference>
<name>A0ABN1LCR4_9ALTE</name>
<accession>A0ABN1LCR4</accession>
<dbReference type="PANTHER" id="PTHR30619">
    <property type="entry name" value="DNA INTERNALIZATION/COMPETENCE PROTEIN COMEC/REC2"/>
    <property type="match status" value="1"/>
</dbReference>
<feature type="transmembrane region" description="Helical" evidence="6">
    <location>
        <begin position="141"/>
        <end position="161"/>
    </location>
</feature>
<dbReference type="SMART" id="SM00849">
    <property type="entry name" value="Lactamase_B"/>
    <property type="match status" value="1"/>
</dbReference>
<feature type="transmembrane region" description="Helical" evidence="6">
    <location>
        <begin position="285"/>
        <end position="311"/>
    </location>
</feature>
<keyword evidence="4 6" id="KW-1133">Transmembrane helix</keyword>
<sequence length="645" mass="71912">MPKQGMSATFTVKLKPIHGLANQGGFRYQQWLISQRIVATGYVKSASLTTAHPVVSQRQIWLSHLYSLPLKHNAWIAALTFGDKSHFSTQQWNLIQTNGIAHLVAISGLHLGVVALLTLLIGRCLLWLVSRTMALSQAYNYRSLMLAMVVGVTWYYAYLAGFSLPTVRAWLMLLLLSVLILLQRVVNPAHFVLLSLGGFLLVQPMSVLSLSFWLSFGAITAIGFILWRWPSHNHNALSKQTQISAIVTPVLIAVKAMCILQLMLSLLMLPLVASQFAFISFHSPIVNLIAIPIVTFCLVPLCLLAALIMLIDRSAAGVVFEWIDWLLESCLNALPDSQNSALASVQLPGIPVIVWAWSLAAIVLWCMPISLRKKLCSSLLVLPLLSYALVSQNSKWQLHVLDVGQGSAYVLETQGKAIVYDVGNRFPSGFNMADAVLLPFLQHQGLEHIDWLIISHFDSDHAGSLANVLQGIKVIHFASNQDICRRGWQLNWQALHIEALWPPAESEGRGNDNSCVLRISDGQHAVLLTGDISGDVEKRLVKTDRKLLKADVLIAAHHGSNTSSSQDFIDAVKPQFAVFSQGFLNRWDFPRQPVVTRFVMSDVTLYSTASSGQISFVFDPERKQIETDRFRQNMLPTWYNRYLWH</sequence>
<evidence type="ECO:0000256" key="4">
    <source>
        <dbReference type="ARBA" id="ARBA00022989"/>
    </source>
</evidence>
<evidence type="ECO:0000313" key="9">
    <source>
        <dbReference type="Proteomes" id="UP001500359"/>
    </source>
</evidence>
<evidence type="ECO:0000256" key="5">
    <source>
        <dbReference type="ARBA" id="ARBA00023136"/>
    </source>
</evidence>
<dbReference type="InterPro" id="IPR004797">
    <property type="entry name" value="Competence_ComEC/Rec2"/>
</dbReference>
<evidence type="ECO:0000256" key="2">
    <source>
        <dbReference type="ARBA" id="ARBA00022475"/>
    </source>
</evidence>
<evidence type="ECO:0000256" key="3">
    <source>
        <dbReference type="ARBA" id="ARBA00022692"/>
    </source>
</evidence>
<evidence type="ECO:0000256" key="1">
    <source>
        <dbReference type="ARBA" id="ARBA00004651"/>
    </source>
</evidence>
<protein>
    <submittedName>
        <fullName evidence="8">DNA internalization-related competence protein ComEC/Rec2</fullName>
    </submittedName>
</protein>
<dbReference type="NCBIfam" id="TIGR00361">
    <property type="entry name" value="ComEC_Rec2"/>
    <property type="match status" value="1"/>
</dbReference>
<feature type="transmembrane region" description="Helical" evidence="6">
    <location>
        <begin position="167"/>
        <end position="186"/>
    </location>
</feature>
<feature type="transmembrane region" description="Helical" evidence="6">
    <location>
        <begin position="100"/>
        <end position="129"/>
    </location>
</feature>
<dbReference type="Proteomes" id="UP001500359">
    <property type="component" value="Unassembled WGS sequence"/>
</dbReference>
<dbReference type="PANTHER" id="PTHR30619:SF1">
    <property type="entry name" value="RECOMBINATION PROTEIN 2"/>
    <property type="match status" value="1"/>
</dbReference>
<organism evidence="8 9">
    <name type="scientific">Aliiglaciecola litoralis</name>
    <dbReference type="NCBI Taxonomy" id="582857"/>
    <lineage>
        <taxon>Bacteria</taxon>
        <taxon>Pseudomonadati</taxon>
        <taxon>Pseudomonadota</taxon>
        <taxon>Gammaproteobacteria</taxon>
        <taxon>Alteromonadales</taxon>
        <taxon>Alteromonadaceae</taxon>
        <taxon>Aliiglaciecola</taxon>
    </lineage>
</organism>
<dbReference type="Gene3D" id="3.60.15.10">
    <property type="entry name" value="Ribonuclease Z/Hydroxyacylglutathione hydrolase-like"/>
    <property type="match status" value="1"/>
</dbReference>
<feature type="transmembrane region" description="Helical" evidence="6">
    <location>
        <begin position="352"/>
        <end position="371"/>
    </location>
</feature>
<dbReference type="InterPro" id="IPR036866">
    <property type="entry name" value="RibonucZ/Hydroxyglut_hydro"/>
</dbReference>
<keyword evidence="2" id="KW-1003">Cell membrane</keyword>
<dbReference type="InterPro" id="IPR025405">
    <property type="entry name" value="DUF4131"/>
</dbReference>
<feature type="domain" description="Metallo-beta-lactamase" evidence="7">
    <location>
        <begin position="405"/>
        <end position="583"/>
    </location>
</feature>
<keyword evidence="5 6" id="KW-0472">Membrane</keyword>
<dbReference type="NCBIfam" id="TIGR00360">
    <property type="entry name" value="ComEC_N-term"/>
    <property type="match status" value="1"/>
</dbReference>
<evidence type="ECO:0000256" key="6">
    <source>
        <dbReference type="SAM" id="Phobius"/>
    </source>
</evidence>
<keyword evidence="9" id="KW-1185">Reference proteome</keyword>
<proteinExistence type="predicted"/>
<feature type="transmembrane region" description="Helical" evidence="6">
    <location>
        <begin position="207"/>
        <end position="230"/>
    </location>
</feature>
<comment type="caution">
    <text evidence="8">The sequence shown here is derived from an EMBL/GenBank/DDBJ whole genome shotgun (WGS) entry which is preliminary data.</text>
</comment>
<evidence type="ECO:0000313" key="8">
    <source>
        <dbReference type="EMBL" id="GAA0852736.1"/>
    </source>
</evidence>
<reference evidence="8 9" key="1">
    <citation type="journal article" date="2019" name="Int. J. Syst. Evol. Microbiol.">
        <title>The Global Catalogue of Microorganisms (GCM) 10K type strain sequencing project: providing services to taxonomists for standard genome sequencing and annotation.</title>
        <authorList>
            <consortium name="The Broad Institute Genomics Platform"/>
            <consortium name="The Broad Institute Genome Sequencing Center for Infectious Disease"/>
            <person name="Wu L."/>
            <person name="Ma J."/>
        </authorList>
    </citation>
    <scope>NUCLEOTIDE SEQUENCE [LARGE SCALE GENOMIC DNA]</scope>
    <source>
        <strain evidence="8 9">JCM 15896</strain>
    </source>
</reference>
<comment type="subcellular location">
    <subcellularLocation>
        <location evidence="1">Cell membrane</location>
        <topology evidence="1">Multi-pass membrane protein</topology>
    </subcellularLocation>
</comment>
<gene>
    <name evidence="8" type="ORF">GCM10009114_03630</name>
</gene>
<dbReference type="InterPro" id="IPR035681">
    <property type="entry name" value="ComA-like_MBL"/>
</dbReference>
<dbReference type="CDD" id="cd07731">
    <property type="entry name" value="ComA-like_MBL-fold"/>
    <property type="match status" value="1"/>
</dbReference>
<dbReference type="EMBL" id="BAAAFD010000001">
    <property type="protein sequence ID" value="GAA0852736.1"/>
    <property type="molecule type" value="Genomic_DNA"/>
</dbReference>
<dbReference type="InterPro" id="IPR052159">
    <property type="entry name" value="Competence_DNA_uptake"/>
</dbReference>
<keyword evidence="3 6" id="KW-0812">Transmembrane</keyword>
<evidence type="ECO:0000259" key="7">
    <source>
        <dbReference type="SMART" id="SM00849"/>
    </source>
</evidence>
<dbReference type="Pfam" id="PF03772">
    <property type="entry name" value="Competence"/>
    <property type="match status" value="1"/>
</dbReference>
<dbReference type="Pfam" id="PF13567">
    <property type="entry name" value="DUF4131"/>
    <property type="match status" value="1"/>
</dbReference>
<feature type="transmembrane region" description="Helical" evidence="6">
    <location>
        <begin position="250"/>
        <end position="273"/>
    </location>
</feature>
<dbReference type="Pfam" id="PF00753">
    <property type="entry name" value="Lactamase_B"/>
    <property type="match status" value="1"/>
</dbReference>
<dbReference type="InterPro" id="IPR004477">
    <property type="entry name" value="ComEC_N"/>
</dbReference>
<dbReference type="SUPFAM" id="SSF56281">
    <property type="entry name" value="Metallo-hydrolase/oxidoreductase"/>
    <property type="match status" value="1"/>
</dbReference>